<sequence length="149" mass="17142">MDVCRLCSSRSNVSLSSRTGVIAACAVSSELRAWRAEMEKKKEKEKNKELEEREEEIVDWEQRLASQWSNVYIKRRELRGRERELLQREIAVSQRNEASIRLSAESRRVCEEATRAMKTISEWEEAPTVANAAIHDIVLGLKTTPGVMH</sequence>
<keyword evidence="1" id="KW-0175">Coiled coil</keyword>
<feature type="coiled-coil region" evidence="1">
    <location>
        <begin position="31"/>
        <end position="63"/>
    </location>
</feature>
<dbReference type="Proteomes" id="UP000023758">
    <property type="component" value="Unassembled WGS sequence"/>
</dbReference>
<gene>
    <name evidence="2" type="ORF">H103_04703</name>
</gene>
<dbReference type="HOGENOM" id="CLU_146888_0_0_1"/>
<dbReference type="OrthoDB" id="10582939at2759"/>
<dbReference type="EMBL" id="KK207856">
    <property type="protein sequence ID" value="EZF52155.1"/>
    <property type="molecule type" value="Genomic_DNA"/>
</dbReference>
<organism evidence="2">
    <name type="scientific">Trichophyton rubrum CBS 288.86</name>
    <dbReference type="NCBI Taxonomy" id="1215330"/>
    <lineage>
        <taxon>Eukaryota</taxon>
        <taxon>Fungi</taxon>
        <taxon>Dikarya</taxon>
        <taxon>Ascomycota</taxon>
        <taxon>Pezizomycotina</taxon>
        <taxon>Eurotiomycetes</taxon>
        <taxon>Eurotiomycetidae</taxon>
        <taxon>Onygenales</taxon>
        <taxon>Arthrodermataceae</taxon>
        <taxon>Trichophyton</taxon>
    </lineage>
</organism>
<evidence type="ECO:0000256" key="1">
    <source>
        <dbReference type="SAM" id="Coils"/>
    </source>
</evidence>
<name>A0A022W195_TRIRU</name>
<evidence type="ECO:0000313" key="2">
    <source>
        <dbReference type="EMBL" id="EZF52155.1"/>
    </source>
</evidence>
<accession>A0A022W195</accession>
<reference evidence="2" key="1">
    <citation type="submission" date="2014-02" db="EMBL/GenBank/DDBJ databases">
        <title>The Genome Sequence of Trichophyton rubrum (morphotype fischeri) CBS 288.86.</title>
        <authorList>
            <consortium name="The Broad Institute Genomics Platform"/>
            <person name="Cuomo C.A."/>
            <person name="White T.C."/>
            <person name="Graser Y."/>
            <person name="Martinez-Rossi N."/>
            <person name="Heitman J."/>
            <person name="Young S.K."/>
            <person name="Zeng Q."/>
            <person name="Gargeya S."/>
            <person name="Abouelleil A."/>
            <person name="Alvarado L."/>
            <person name="Chapman S.B."/>
            <person name="Gainer-Dewar J."/>
            <person name="Goldberg J."/>
            <person name="Griggs A."/>
            <person name="Gujja S."/>
            <person name="Hansen M."/>
            <person name="Howarth C."/>
            <person name="Imamovic A."/>
            <person name="Larimer J."/>
            <person name="Martinez D."/>
            <person name="Murphy C."/>
            <person name="Pearson M.D."/>
            <person name="Persinoti G."/>
            <person name="Poon T."/>
            <person name="Priest M."/>
            <person name="Roberts A.D."/>
            <person name="Saif S."/>
            <person name="Shea T.D."/>
            <person name="Sykes S.N."/>
            <person name="Wortman J."/>
            <person name="Nusbaum C."/>
            <person name="Birren B."/>
        </authorList>
    </citation>
    <scope>NUCLEOTIDE SEQUENCE [LARGE SCALE GENOMIC DNA]</scope>
    <source>
        <strain evidence="2">CBS 288.86</strain>
    </source>
</reference>
<proteinExistence type="predicted"/>
<dbReference type="AlphaFoldDB" id="A0A022W195"/>
<protein>
    <submittedName>
        <fullName evidence="2">Uncharacterized protein</fullName>
    </submittedName>
</protein>